<evidence type="ECO:0000313" key="2">
    <source>
        <dbReference type="EMBL" id="KAF9743845.1"/>
    </source>
</evidence>
<feature type="region of interest" description="Disordered" evidence="1">
    <location>
        <begin position="50"/>
        <end position="85"/>
    </location>
</feature>
<proteinExistence type="predicted"/>
<sequence length="129" mass="14899">MAFTLATSIAPISGLGPRPITNMTDSESTSPWRETARRLQEIHEWEIQFQNDSQALDERAESRASSRGGMREPDERYDDIDGIEGIDEEEAKEYERLAQKLLTEAEEKLKLISWELQKFRPDLSWPMKA</sequence>
<dbReference type="Proteomes" id="UP000616885">
    <property type="component" value="Unassembled WGS sequence"/>
</dbReference>
<name>A0A8H7K1J5_BIOOC</name>
<comment type="caution">
    <text evidence="2">The sequence shown here is derived from an EMBL/GenBank/DDBJ whole genome shotgun (WGS) entry which is preliminary data.</text>
</comment>
<dbReference type="EMBL" id="JADCTT010000016">
    <property type="protein sequence ID" value="KAF9743845.1"/>
    <property type="molecule type" value="Genomic_DNA"/>
</dbReference>
<organism evidence="2 3">
    <name type="scientific">Bionectria ochroleuca</name>
    <name type="common">Gliocladium roseum</name>
    <dbReference type="NCBI Taxonomy" id="29856"/>
    <lineage>
        <taxon>Eukaryota</taxon>
        <taxon>Fungi</taxon>
        <taxon>Dikarya</taxon>
        <taxon>Ascomycota</taxon>
        <taxon>Pezizomycotina</taxon>
        <taxon>Sordariomycetes</taxon>
        <taxon>Hypocreomycetidae</taxon>
        <taxon>Hypocreales</taxon>
        <taxon>Bionectriaceae</taxon>
        <taxon>Clonostachys</taxon>
    </lineage>
</organism>
<gene>
    <name evidence="2" type="ORF">IM811_006185</name>
</gene>
<evidence type="ECO:0000256" key="1">
    <source>
        <dbReference type="SAM" id="MobiDB-lite"/>
    </source>
</evidence>
<protein>
    <submittedName>
        <fullName evidence="2">Uncharacterized protein</fullName>
    </submittedName>
</protein>
<evidence type="ECO:0000313" key="3">
    <source>
        <dbReference type="Proteomes" id="UP000616885"/>
    </source>
</evidence>
<feature type="compositionally biased region" description="Acidic residues" evidence="1">
    <location>
        <begin position="75"/>
        <end position="85"/>
    </location>
</feature>
<feature type="compositionally biased region" description="Polar residues" evidence="1">
    <location>
        <begin position="21"/>
        <end position="32"/>
    </location>
</feature>
<dbReference type="AlphaFoldDB" id="A0A8H7K1J5"/>
<reference evidence="2" key="1">
    <citation type="submission" date="2020-10" db="EMBL/GenBank/DDBJ databases">
        <title>High-Quality Genome Resource of Clonostachys rosea strain S41 by Oxford Nanopore Long-Read Sequencing.</title>
        <authorList>
            <person name="Wang H."/>
        </authorList>
    </citation>
    <scope>NUCLEOTIDE SEQUENCE</scope>
    <source>
        <strain evidence="2">S41</strain>
    </source>
</reference>
<feature type="compositionally biased region" description="Basic and acidic residues" evidence="1">
    <location>
        <begin position="56"/>
        <end position="74"/>
    </location>
</feature>
<accession>A0A8H7K1J5</accession>
<feature type="region of interest" description="Disordered" evidence="1">
    <location>
        <begin position="11"/>
        <end position="35"/>
    </location>
</feature>